<dbReference type="SUPFAM" id="SSF53474">
    <property type="entry name" value="alpha/beta-Hydrolases"/>
    <property type="match status" value="1"/>
</dbReference>
<protein>
    <submittedName>
        <fullName evidence="2">Uncharacterized protein</fullName>
    </submittedName>
</protein>
<comment type="caution">
    <text evidence="2">The sequence shown here is derived from an EMBL/GenBank/DDBJ whole genome shotgun (WGS) entry which is preliminary data.</text>
</comment>
<evidence type="ECO:0000313" key="2">
    <source>
        <dbReference type="EMBL" id="GMI43359.1"/>
    </source>
</evidence>
<keyword evidence="1" id="KW-0732">Signal</keyword>
<dbReference type="OrthoDB" id="202545at2759"/>
<feature type="chain" id="PRO_5040834034" evidence="1">
    <location>
        <begin position="25"/>
        <end position="346"/>
    </location>
</feature>
<evidence type="ECO:0000256" key="1">
    <source>
        <dbReference type="SAM" id="SignalP"/>
    </source>
</evidence>
<accession>A0A9W7LBB0</accession>
<organism evidence="2 3">
    <name type="scientific">Triparma columacea</name>
    <dbReference type="NCBI Taxonomy" id="722753"/>
    <lineage>
        <taxon>Eukaryota</taxon>
        <taxon>Sar</taxon>
        <taxon>Stramenopiles</taxon>
        <taxon>Ochrophyta</taxon>
        <taxon>Bolidophyceae</taxon>
        <taxon>Parmales</taxon>
        <taxon>Triparmaceae</taxon>
        <taxon>Triparma</taxon>
    </lineage>
</organism>
<name>A0A9W7LBB0_9STRA</name>
<reference evidence="3" key="1">
    <citation type="journal article" date="2023" name="Commun. Biol.">
        <title>Genome analysis of Parmales, the sister group of diatoms, reveals the evolutionary specialization of diatoms from phago-mixotrophs to photoautotrophs.</title>
        <authorList>
            <person name="Ban H."/>
            <person name="Sato S."/>
            <person name="Yoshikawa S."/>
            <person name="Yamada K."/>
            <person name="Nakamura Y."/>
            <person name="Ichinomiya M."/>
            <person name="Sato N."/>
            <person name="Blanc-Mathieu R."/>
            <person name="Endo H."/>
            <person name="Kuwata A."/>
            <person name="Ogata H."/>
        </authorList>
    </citation>
    <scope>NUCLEOTIDE SEQUENCE [LARGE SCALE GENOMIC DNA]</scope>
</reference>
<dbReference type="Proteomes" id="UP001165065">
    <property type="component" value="Unassembled WGS sequence"/>
</dbReference>
<evidence type="ECO:0000313" key="3">
    <source>
        <dbReference type="Proteomes" id="UP001165065"/>
    </source>
</evidence>
<dbReference type="AlphaFoldDB" id="A0A9W7LBB0"/>
<sequence>MAHTSVINIIFIFVVTILVTISASSPSSGISTQDFHSIGDVNGAETLVNSDYNIRSKRQKHRYKSHVSWINGIAHTPSDAKETAERMSSLFGGETIHYCHNPTSMTKPSDTLGYVRDLTQCTQQLRFGKETQEVLDLTNHLRELCRKTGRYGRVLHLAHSQGALITYLAAKKLTVEERRKIEIVCFGGAAAITVEEFPEFSRCINYYSVNDPLLHIVDRSKRALSTGLLSLHPTTGEPSFVFLTPKGNDPIIDHGLLGPTYKEMVEWEGRRFRGTYWGGRVRGFEELVRVRRAVDLVVRWMAEAILKVVRKVVEARGMAGEFIKGIIKGKEREGGARVTELHVEGG</sequence>
<dbReference type="InterPro" id="IPR029058">
    <property type="entry name" value="AB_hydrolase_fold"/>
</dbReference>
<gene>
    <name evidence="2" type="ORF">TrCOL_g9825</name>
</gene>
<feature type="signal peptide" evidence="1">
    <location>
        <begin position="1"/>
        <end position="24"/>
    </location>
</feature>
<proteinExistence type="predicted"/>
<keyword evidence="3" id="KW-1185">Reference proteome</keyword>
<dbReference type="EMBL" id="BRYA01001451">
    <property type="protein sequence ID" value="GMI43359.1"/>
    <property type="molecule type" value="Genomic_DNA"/>
</dbReference>